<dbReference type="InterPro" id="IPR037069">
    <property type="entry name" value="AcylCoA_DH/ox_N_sf"/>
</dbReference>
<sequence length="377" mass="39062">MTYALPCPPERALLAEAASRFARDHSPVEALRTSDVGAPAPGGYHRAAGELGWFAMLVPAELGGGSVSESPLADVVAIAVERGANLQPGPFTAMNVVAESLGLAGSALQREEVLPALVEGRRTATWAVTDGCGRWAPGAAVSYAVDGDAFVLDGFAVLVEEAATADWVLVQAGSPSGVTIFVVPTATPGLEVAPREGLDVTRRFGAVRFTGVRVGRSAVVGEPGRGGELAVHQLCVAAVLTAADAVGAMTRDFGTTLEYARTRVAFGRPIGSFQAVKHLLADTSLALEACQAILAAAADAYGTPGFTRYVAVAKAYIGDAAITLGQNCLQVLGGIGYTWEHEHHLYMRRMTADAFLFGDPGAQRASLWPAYGLGEVA</sequence>
<comment type="cofactor">
    <cofactor evidence="1">
        <name>FAD</name>
        <dbReference type="ChEBI" id="CHEBI:57692"/>
    </cofactor>
</comment>
<evidence type="ECO:0000256" key="4">
    <source>
        <dbReference type="ARBA" id="ARBA00022827"/>
    </source>
</evidence>
<comment type="similarity">
    <text evidence="2">Belongs to the acyl-CoA dehydrogenase family.</text>
</comment>
<dbReference type="Gene3D" id="2.40.110.10">
    <property type="entry name" value="Butyryl-CoA Dehydrogenase, subunit A, domain 2"/>
    <property type="match status" value="1"/>
</dbReference>
<dbReference type="InterPro" id="IPR009075">
    <property type="entry name" value="AcylCo_DH/oxidase_C"/>
</dbReference>
<dbReference type="Gene3D" id="1.20.140.10">
    <property type="entry name" value="Butyryl-CoA Dehydrogenase, subunit A, domain 3"/>
    <property type="match status" value="1"/>
</dbReference>
<evidence type="ECO:0000313" key="9">
    <source>
        <dbReference type="Proteomes" id="UP000321685"/>
    </source>
</evidence>
<evidence type="ECO:0000259" key="7">
    <source>
        <dbReference type="Pfam" id="PF02771"/>
    </source>
</evidence>
<dbReference type="InterPro" id="IPR009100">
    <property type="entry name" value="AcylCoA_DH/oxidase_NM_dom_sf"/>
</dbReference>
<dbReference type="Gene3D" id="1.10.540.10">
    <property type="entry name" value="Acyl-CoA dehydrogenase/oxidase, N-terminal domain"/>
    <property type="match status" value="1"/>
</dbReference>
<keyword evidence="5" id="KW-0560">Oxidoreductase</keyword>
<dbReference type="GO" id="GO:0050660">
    <property type="term" value="F:flavin adenine dinucleotide binding"/>
    <property type="evidence" value="ECO:0007669"/>
    <property type="project" value="InterPro"/>
</dbReference>
<dbReference type="InterPro" id="IPR013786">
    <property type="entry name" value="AcylCoA_DH/ox_N"/>
</dbReference>
<dbReference type="SUPFAM" id="SSF56645">
    <property type="entry name" value="Acyl-CoA dehydrogenase NM domain-like"/>
    <property type="match status" value="1"/>
</dbReference>
<evidence type="ECO:0000256" key="1">
    <source>
        <dbReference type="ARBA" id="ARBA00001974"/>
    </source>
</evidence>
<dbReference type="RefSeq" id="WP_147101668.1">
    <property type="nucleotide sequence ID" value="NZ_BJVJ01000001.1"/>
</dbReference>
<dbReference type="InterPro" id="IPR046373">
    <property type="entry name" value="Acyl-CoA_Oxase/DH_mid-dom_sf"/>
</dbReference>
<evidence type="ECO:0000256" key="3">
    <source>
        <dbReference type="ARBA" id="ARBA00022630"/>
    </source>
</evidence>
<dbReference type="CDD" id="cd00567">
    <property type="entry name" value="ACAD"/>
    <property type="match status" value="1"/>
</dbReference>
<proteinExistence type="inferred from homology"/>
<keyword evidence="9" id="KW-1185">Reference proteome</keyword>
<dbReference type="Pfam" id="PF02771">
    <property type="entry name" value="Acyl-CoA_dh_N"/>
    <property type="match status" value="1"/>
</dbReference>
<dbReference type="PANTHER" id="PTHR43884:SF20">
    <property type="entry name" value="ACYL-COA DEHYDROGENASE FADE28"/>
    <property type="match status" value="1"/>
</dbReference>
<dbReference type="GO" id="GO:0003995">
    <property type="term" value="F:acyl-CoA dehydrogenase activity"/>
    <property type="evidence" value="ECO:0007669"/>
    <property type="project" value="TreeGrafter"/>
</dbReference>
<dbReference type="EMBL" id="BJVJ01000001">
    <property type="protein sequence ID" value="GEL21221.1"/>
    <property type="molecule type" value="Genomic_DNA"/>
</dbReference>
<protein>
    <submittedName>
        <fullName evidence="8">Acyl-CoA dehydrogenase</fullName>
    </submittedName>
</protein>
<keyword evidence="4" id="KW-0274">FAD</keyword>
<dbReference type="OrthoDB" id="3663644at2"/>
<evidence type="ECO:0000256" key="5">
    <source>
        <dbReference type="ARBA" id="ARBA00023002"/>
    </source>
</evidence>
<evidence type="ECO:0000313" key="8">
    <source>
        <dbReference type="EMBL" id="GEL21221.1"/>
    </source>
</evidence>
<evidence type="ECO:0000259" key="6">
    <source>
        <dbReference type="Pfam" id="PF00441"/>
    </source>
</evidence>
<name>A0A511D8V5_9PSEU</name>
<feature type="domain" description="Acyl-CoA dehydrogenase/oxidase C-terminal" evidence="6">
    <location>
        <begin position="224"/>
        <end position="364"/>
    </location>
</feature>
<dbReference type="AlphaFoldDB" id="A0A511D8V5"/>
<evidence type="ECO:0000256" key="2">
    <source>
        <dbReference type="ARBA" id="ARBA00009347"/>
    </source>
</evidence>
<gene>
    <name evidence="8" type="ORF">PSU4_01750</name>
</gene>
<accession>A0A511D8V5</accession>
<organism evidence="8 9">
    <name type="scientific">Pseudonocardia sulfidoxydans NBRC 16205</name>
    <dbReference type="NCBI Taxonomy" id="1223511"/>
    <lineage>
        <taxon>Bacteria</taxon>
        <taxon>Bacillati</taxon>
        <taxon>Actinomycetota</taxon>
        <taxon>Actinomycetes</taxon>
        <taxon>Pseudonocardiales</taxon>
        <taxon>Pseudonocardiaceae</taxon>
        <taxon>Pseudonocardia</taxon>
    </lineage>
</organism>
<dbReference type="PANTHER" id="PTHR43884">
    <property type="entry name" value="ACYL-COA DEHYDROGENASE"/>
    <property type="match status" value="1"/>
</dbReference>
<feature type="domain" description="Acyl-CoA dehydrogenase/oxidase N-terminal" evidence="7">
    <location>
        <begin position="9"/>
        <end position="120"/>
    </location>
</feature>
<dbReference type="Proteomes" id="UP000321685">
    <property type="component" value="Unassembled WGS sequence"/>
</dbReference>
<keyword evidence="3" id="KW-0285">Flavoprotein</keyword>
<dbReference type="InterPro" id="IPR036250">
    <property type="entry name" value="AcylCo_DH-like_C"/>
</dbReference>
<comment type="caution">
    <text evidence="8">The sequence shown here is derived from an EMBL/GenBank/DDBJ whole genome shotgun (WGS) entry which is preliminary data.</text>
</comment>
<dbReference type="Pfam" id="PF00441">
    <property type="entry name" value="Acyl-CoA_dh_1"/>
    <property type="match status" value="1"/>
</dbReference>
<reference evidence="8 9" key="1">
    <citation type="submission" date="2019-07" db="EMBL/GenBank/DDBJ databases">
        <title>Whole genome shotgun sequence of Pseudonocardia sulfidoxydans NBRC 16205.</title>
        <authorList>
            <person name="Hosoyama A."/>
            <person name="Uohara A."/>
            <person name="Ohji S."/>
            <person name="Ichikawa N."/>
        </authorList>
    </citation>
    <scope>NUCLEOTIDE SEQUENCE [LARGE SCALE GENOMIC DNA]</scope>
    <source>
        <strain evidence="8 9">NBRC 16205</strain>
    </source>
</reference>
<dbReference type="SUPFAM" id="SSF47203">
    <property type="entry name" value="Acyl-CoA dehydrogenase C-terminal domain-like"/>
    <property type="match status" value="1"/>
</dbReference>